<feature type="transmembrane region" description="Helical" evidence="1">
    <location>
        <begin position="12"/>
        <end position="38"/>
    </location>
</feature>
<feature type="transmembrane region" description="Helical" evidence="1">
    <location>
        <begin position="78"/>
        <end position="95"/>
    </location>
</feature>
<dbReference type="Proteomes" id="UP000248188">
    <property type="component" value="Unassembled WGS sequence"/>
</dbReference>
<gene>
    <name evidence="2" type="ORF">DMX08_14425</name>
</gene>
<accession>A0A9Q6IFQ0</accession>
<feature type="transmembrane region" description="Helical" evidence="1">
    <location>
        <begin position="50"/>
        <end position="72"/>
    </location>
</feature>
<reference evidence="2 3" key="1">
    <citation type="submission" date="2018-06" db="EMBL/GenBank/DDBJ databases">
        <title>Pseudomonas diversity within urban Lake Michigan freshwaters.</title>
        <authorList>
            <person name="Batrich M."/>
            <person name="Hatzopoulos T."/>
            <person name="Putonti C."/>
        </authorList>
    </citation>
    <scope>NUCLEOTIDE SEQUENCE [LARGE SCALE GENOMIC DNA]</scope>
    <source>
        <strain evidence="2 3">MB-090624</strain>
    </source>
</reference>
<feature type="transmembrane region" description="Helical" evidence="1">
    <location>
        <begin position="102"/>
        <end position="123"/>
    </location>
</feature>
<proteinExistence type="predicted"/>
<dbReference type="EMBL" id="QJRN01000008">
    <property type="protein sequence ID" value="PYC36213.1"/>
    <property type="molecule type" value="Genomic_DNA"/>
</dbReference>
<dbReference type="RefSeq" id="WP_110652330.1">
    <property type="nucleotide sequence ID" value="NZ_QJRN01000008.1"/>
</dbReference>
<evidence type="ECO:0000313" key="2">
    <source>
        <dbReference type="EMBL" id="PYC36213.1"/>
    </source>
</evidence>
<name>A0A9Q6IFQ0_9PSED</name>
<protein>
    <submittedName>
        <fullName evidence="2">Uncharacterized protein</fullName>
    </submittedName>
</protein>
<sequence>MSLDAVGRYHLIRIITGLVPLSLPAPLFYLAHVWGIAVYRSHFGSIAKGFGLGMMVELLLQLLILVSVLVALVPNLKAKLGLVGALVLFTAWAMFPDHPIRGYVYCFLMSVPLLLAIWLAQWLCRCCVPTPPPDTPLTALRLQPR</sequence>
<dbReference type="AlphaFoldDB" id="A0A9Q6IFQ0"/>
<keyword evidence="1" id="KW-0812">Transmembrane</keyword>
<evidence type="ECO:0000256" key="1">
    <source>
        <dbReference type="SAM" id="Phobius"/>
    </source>
</evidence>
<comment type="caution">
    <text evidence="2">The sequence shown here is derived from an EMBL/GenBank/DDBJ whole genome shotgun (WGS) entry which is preliminary data.</text>
</comment>
<keyword evidence="1" id="KW-1133">Transmembrane helix</keyword>
<evidence type="ECO:0000313" key="3">
    <source>
        <dbReference type="Proteomes" id="UP000248188"/>
    </source>
</evidence>
<organism evidence="2 3">
    <name type="scientific">Pseudomonas protegens</name>
    <dbReference type="NCBI Taxonomy" id="380021"/>
    <lineage>
        <taxon>Bacteria</taxon>
        <taxon>Pseudomonadati</taxon>
        <taxon>Pseudomonadota</taxon>
        <taxon>Gammaproteobacteria</taxon>
        <taxon>Pseudomonadales</taxon>
        <taxon>Pseudomonadaceae</taxon>
        <taxon>Pseudomonas</taxon>
    </lineage>
</organism>
<keyword evidence="1" id="KW-0472">Membrane</keyword>